<dbReference type="InterPro" id="IPR009057">
    <property type="entry name" value="Homeodomain-like_sf"/>
</dbReference>
<evidence type="ECO:0000256" key="2">
    <source>
        <dbReference type="ARBA" id="ARBA00022840"/>
    </source>
</evidence>
<feature type="compositionally biased region" description="Pro residues" evidence="6">
    <location>
        <begin position="516"/>
        <end position="527"/>
    </location>
</feature>
<dbReference type="SMART" id="SM00240">
    <property type="entry name" value="FHA"/>
    <property type="match status" value="1"/>
</dbReference>
<evidence type="ECO:0000259" key="7">
    <source>
        <dbReference type="SMART" id="SM00240"/>
    </source>
</evidence>
<dbReference type="Pfam" id="PF02954">
    <property type="entry name" value="HTH_8"/>
    <property type="match status" value="1"/>
</dbReference>
<dbReference type="CDD" id="cd00009">
    <property type="entry name" value="AAA"/>
    <property type="match status" value="1"/>
</dbReference>
<dbReference type="InterPro" id="IPR002078">
    <property type="entry name" value="Sigma_54_int"/>
</dbReference>
<keyword evidence="2" id="KW-0067">ATP-binding</keyword>
<keyword evidence="10" id="KW-1185">Reference proteome</keyword>
<dbReference type="InterPro" id="IPR025944">
    <property type="entry name" value="Sigma_54_int_dom_CS"/>
</dbReference>
<dbReference type="InterPro" id="IPR058031">
    <property type="entry name" value="AAA_lid_NorR"/>
</dbReference>
<dbReference type="Pfam" id="PF25601">
    <property type="entry name" value="AAA_lid_14"/>
    <property type="match status" value="1"/>
</dbReference>
<dbReference type="PRINTS" id="PR01590">
    <property type="entry name" value="HTHFIS"/>
</dbReference>
<reference evidence="9 10" key="1">
    <citation type="submission" date="2019-08" db="EMBL/GenBank/DDBJ databases">
        <title>Archangium and Cystobacter genomes.</title>
        <authorList>
            <person name="Chen I.-C.K."/>
            <person name="Wielgoss S."/>
        </authorList>
    </citation>
    <scope>NUCLEOTIDE SEQUENCE [LARGE SCALE GENOMIC DNA]</scope>
    <source>
        <strain evidence="9 10">Cbm 6</strain>
    </source>
</reference>
<keyword evidence="4" id="KW-0238">DNA-binding</keyword>
<evidence type="ECO:0000256" key="6">
    <source>
        <dbReference type="SAM" id="MobiDB-lite"/>
    </source>
</evidence>
<feature type="domain" description="FHA" evidence="7">
    <location>
        <begin position="41"/>
        <end position="91"/>
    </location>
</feature>
<evidence type="ECO:0000256" key="5">
    <source>
        <dbReference type="ARBA" id="ARBA00023163"/>
    </source>
</evidence>
<dbReference type="Gene3D" id="1.10.10.60">
    <property type="entry name" value="Homeodomain-like"/>
    <property type="match status" value="1"/>
</dbReference>
<keyword evidence="5" id="KW-0804">Transcription</keyword>
<dbReference type="SUPFAM" id="SSF46689">
    <property type="entry name" value="Homeodomain-like"/>
    <property type="match status" value="1"/>
</dbReference>
<organism evidence="9 10">
    <name type="scientific">Archangium minus</name>
    <dbReference type="NCBI Taxonomy" id="83450"/>
    <lineage>
        <taxon>Bacteria</taxon>
        <taxon>Pseudomonadati</taxon>
        <taxon>Myxococcota</taxon>
        <taxon>Myxococcia</taxon>
        <taxon>Myxococcales</taxon>
        <taxon>Cystobacterineae</taxon>
        <taxon>Archangiaceae</taxon>
        <taxon>Archangium</taxon>
    </lineage>
</organism>
<dbReference type="EMBL" id="CP043494">
    <property type="protein sequence ID" value="WNG53041.1"/>
    <property type="molecule type" value="Genomic_DNA"/>
</dbReference>
<dbReference type="Gene3D" id="3.40.50.300">
    <property type="entry name" value="P-loop containing nucleotide triphosphate hydrolases"/>
    <property type="match status" value="1"/>
</dbReference>
<dbReference type="Proteomes" id="UP001611383">
    <property type="component" value="Chromosome"/>
</dbReference>
<dbReference type="PROSITE" id="PS00688">
    <property type="entry name" value="SIGMA54_INTERACT_3"/>
    <property type="match status" value="1"/>
</dbReference>
<dbReference type="Gene3D" id="2.60.200.20">
    <property type="match status" value="1"/>
</dbReference>
<gene>
    <name evidence="9" type="ORF">F0U60_50725</name>
</gene>
<dbReference type="SMART" id="SM00382">
    <property type="entry name" value="AAA"/>
    <property type="match status" value="1"/>
</dbReference>
<dbReference type="SUPFAM" id="SSF49879">
    <property type="entry name" value="SMAD/FHA domain"/>
    <property type="match status" value="1"/>
</dbReference>
<feature type="region of interest" description="Disordered" evidence="6">
    <location>
        <begin position="504"/>
        <end position="537"/>
    </location>
</feature>
<dbReference type="InterPro" id="IPR025943">
    <property type="entry name" value="Sigma_54_int_dom_ATP-bd_2"/>
</dbReference>
<protein>
    <submittedName>
        <fullName evidence="9">FHA domain-containing protein</fullName>
    </submittedName>
</protein>
<dbReference type="Gene3D" id="1.10.8.60">
    <property type="match status" value="1"/>
</dbReference>
<dbReference type="InterPro" id="IPR027417">
    <property type="entry name" value="P-loop_NTPase"/>
</dbReference>
<evidence type="ECO:0000256" key="4">
    <source>
        <dbReference type="ARBA" id="ARBA00023125"/>
    </source>
</evidence>
<dbReference type="InterPro" id="IPR002197">
    <property type="entry name" value="HTH_Fis"/>
</dbReference>
<keyword evidence="3" id="KW-0805">Transcription regulation</keyword>
<sequence length="594" mass="63508">MKTEDARHTASRASPVAVERRYLLVLDGGSSALCPLPRSGSLLVGRLPTADIRVEDPSVSRQHARVLVEEGEVRIADLGSHNGVRLNGERVVGTQRLWSGDVVTLGHVTLVFHCGDRALPLRPMLDTTALRARLAEEVERVVSYERVVSVVAVELGASSIAVPELVHIAGKALRLMDLVGQVGTSLVVVMPELGGEEAGIAAQHLLEELRPRVPEVRAGLATVPRDGLNADALLSAARAAALVAPAGTLQDSGPSLYRLPLGERAVIVADAAMVGLFELLRRLASSPLPVLIHGETGAGKENAAWAVHHWSPRSGGPFVALNCAALPESLVESELFGYERGAFSGADKPRAGLFERASGGTLFLDEVAELSLAVQAKLLRALDQKRITRLGGSREQEVDLRIVAATHRVLADEVKEGRFRQDLFFRLSTAVVILPPLRERPRELPLLAQAFLEEACSRAGRPLLQLSAAAMGVLGAHTWPGNVRELKNAMEYVAATAPGPIIEPSHLPASLSQPVSPAPPASEPAAPPSVGGGEPASRTFRPLAEEVRELERQRMVEALEATGGVQTRAAQLIGMPLRTFSFKLRQYKLSPRGR</sequence>
<dbReference type="PROSITE" id="PS00676">
    <property type="entry name" value="SIGMA54_INTERACT_2"/>
    <property type="match status" value="1"/>
</dbReference>
<dbReference type="PANTHER" id="PTHR32071:SF117">
    <property type="entry name" value="PTS-DEPENDENT DIHYDROXYACETONE KINASE OPERON REGULATORY PROTEIN-RELATED"/>
    <property type="match status" value="1"/>
</dbReference>
<dbReference type="InterPro" id="IPR008984">
    <property type="entry name" value="SMAD_FHA_dom_sf"/>
</dbReference>
<dbReference type="InterPro" id="IPR000253">
    <property type="entry name" value="FHA_dom"/>
</dbReference>
<dbReference type="SUPFAM" id="SSF52540">
    <property type="entry name" value="P-loop containing nucleoside triphosphate hydrolases"/>
    <property type="match status" value="1"/>
</dbReference>
<proteinExistence type="predicted"/>
<accession>A0ABY9XCH2</accession>
<feature type="domain" description="AAA+ ATPase" evidence="8">
    <location>
        <begin position="286"/>
        <end position="429"/>
    </location>
</feature>
<evidence type="ECO:0000256" key="1">
    <source>
        <dbReference type="ARBA" id="ARBA00022741"/>
    </source>
</evidence>
<evidence type="ECO:0000313" key="9">
    <source>
        <dbReference type="EMBL" id="WNG53041.1"/>
    </source>
</evidence>
<dbReference type="Pfam" id="PF00158">
    <property type="entry name" value="Sigma54_activat"/>
    <property type="match status" value="1"/>
</dbReference>
<dbReference type="Pfam" id="PF00498">
    <property type="entry name" value="FHA"/>
    <property type="match status" value="1"/>
</dbReference>
<dbReference type="InterPro" id="IPR003593">
    <property type="entry name" value="AAA+_ATPase"/>
</dbReference>
<name>A0ABY9XCH2_9BACT</name>
<keyword evidence="1" id="KW-0547">Nucleotide-binding</keyword>
<dbReference type="PANTHER" id="PTHR32071">
    <property type="entry name" value="TRANSCRIPTIONAL REGULATORY PROTEIN"/>
    <property type="match status" value="1"/>
</dbReference>
<evidence type="ECO:0000256" key="3">
    <source>
        <dbReference type="ARBA" id="ARBA00023015"/>
    </source>
</evidence>
<evidence type="ECO:0000313" key="10">
    <source>
        <dbReference type="Proteomes" id="UP001611383"/>
    </source>
</evidence>
<evidence type="ECO:0000259" key="8">
    <source>
        <dbReference type="SMART" id="SM00382"/>
    </source>
</evidence>
<dbReference type="CDD" id="cd00060">
    <property type="entry name" value="FHA"/>
    <property type="match status" value="1"/>
</dbReference>